<accession>F5RCJ5</accession>
<dbReference type="GO" id="GO:0016020">
    <property type="term" value="C:membrane"/>
    <property type="evidence" value="ECO:0007669"/>
    <property type="project" value="InterPro"/>
</dbReference>
<dbReference type="Gene3D" id="1.20.120.30">
    <property type="entry name" value="Aspartate receptor, ligand-binding domain"/>
    <property type="match status" value="1"/>
</dbReference>
<dbReference type="Pfam" id="PF13682">
    <property type="entry name" value="CZB"/>
    <property type="match status" value="1"/>
</dbReference>
<keyword evidence="1 2" id="KW-0807">Transducer</keyword>
<keyword evidence="6" id="KW-1185">Reference proteome</keyword>
<dbReference type="eggNOG" id="COG0840">
    <property type="taxonomic scope" value="Bacteria"/>
</dbReference>
<gene>
    <name evidence="5" type="ORF">METUNv1_01999</name>
</gene>
<dbReference type="SMART" id="SM00283">
    <property type="entry name" value="MA"/>
    <property type="match status" value="1"/>
</dbReference>
<dbReference type="SUPFAM" id="SSF58104">
    <property type="entry name" value="Methyl-accepting chemotaxis protein (MCP) signaling domain"/>
    <property type="match status" value="1"/>
</dbReference>
<dbReference type="InterPro" id="IPR025991">
    <property type="entry name" value="Chemoreceptor_zinc-bind_dom"/>
</dbReference>
<feature type="domain" description="Methyl-accepting transducer" evidence="4">
    <location>
        <begin position="79"/>
        <end position="285"/>
    </location>
</feature>
<evidence type="ECO:0000256" key="3">
    <source>
        <dbReference type="SAM" id="Coils"/>
    </source>
</evidence>
<organism evidence="5 6">
    <name type="scientific">Methyloversatilis universalis (strain ATCC BAA-1314 / DSM 25237 / JCM 13912 / CCUG 52030 / FAM5)</name>
    <dbReference type="NCBI Taxonomy" id="1000565"/>
    <lineage>
        <taxon>Bacteria</taxon>
        <taxon>Pseudomonadati</taxon>
        <taxon>Pseudomonadota</taxon>
        <taxon>Betaproteobacteria</taxon>
        <taxon>Nitrosomonadales</taxon>
        <taxon>Sterolibacteriaceae</taxon>
        <taxon>Methyloversatilis</taxon>
    </lineage>
</organism>
<evidence type="ECO:0000313" key="6">
    <source>
        <dbReference type="Proteomes" id="UP000005019"/>
    </source>
</evidence>
<evidence type="ECO:0000259" key="4">
    <source>
        <dbReference type="PROSITE" id="PS50111"/>
    </source>
</evidence>
<proteinExistence type="predicted"/>
<dbReference type="STRING" id="1000565.METUNv1_01999"/>
<dbReference type="AlphaFoldDB" id="F5RCJ5"/>
<name>F5RCJ5_METUF</name>
<dbReference type="PROSITE" id="PS50111">
    <property type="entry name" value="CHEMOTAXIS_TRANSDUC_2"/>
    <property type="match status" value="1"/>
</dbReference>
<dbReference type="Gene3D" id="6.10.250.3200">
    <property type="match status" value="1"/>
</dbReference>
<reference evidence="5 6" key="1">
    <citation type="journal article" date="2011" name="J. Bacteriol.">
        <title>Genome sequence of Methyloversatilis universalis FAM5T, a methylotrophic representative of the order Rhodocyclales.</title>
        <authorList>
            <person name="Kittichotirat W."/>
            <person name="Good N.M."/>
            <person name="Hall R."/>
            <person name="Bringel F."/>
            <person name="Lajus A."/>
            <person name="Medigue C."/>
            <person name="Smalley N.E."/>
            <person name="Beck D."/>
            <person name="Bumgarner R."/>
            <person name="Vuilleumier S."/>
            <person name="Kalyuzhnaya M.G."/>
        </authorList>
    </citation>
    <scope>NUCLEOTIDE SEQUENCE [LARGE SCALE GENOMIC DNA]</scope>
    <source>
        <strain evidence="6">ATCC BAA-1314 / JCM 13912 / FAM5</strain>
    </source>
</reference>
<dbReference type="GO" id="GO:0007165">
    <property type="term" value="P:signal transduction"/>
    <property type="evidence" value="ECO:0007669"/>
    <property type="project" value="UniProtKB-KW"/>
</dbReference>
<dbReference type="PANTHER" id="PTHR32089">
    <property type="entry name" value="METHYL-ACCEPTING CHEMOTAXIS PROTEIN MCPB"/>
    <property type="match status" value="1"/>
</dbReference>
<evidence type="ECO:0000256" key="1">
    <source>
        <dbReference type="ARBA" id="ARBA00023224"/>
    </source>
</evidence>
<dbReference type="PANTHER" id="PTHR32089:SF112">
    <property type="entry name" value="LYSOZYME-LIKE PROTEIN-RELATED"/>
    <property type="match status" value="1"/>
</dbReference>
<evidence type="ECO:0000256" key="2">
    <source>
        <dbReference type="PROSITE-ProRule" id="PRU00284"/>
    </source>
</evidence>
<feature type="coiled-coil region" evidence="3">
    <location>
        <begin position="12"/>
        <end position="53"/>
    </location>
</feature>
<sequence>MAFLGWVAVREHEQLGAERNRLQDDIARLRADIARLEAERSTLQQENADIRARAAFENGLLTNLTAYAGSFQRFRTTLASLADIVSSEAGRAAETAGQCAQTAGGSRAVAESLSGYAGRLTETASSVNTLRERAERIGGIVQLIREIADQTNLLALNAAIEAARAGEQGRGFAVVADEVRKLAERTGSATTEIATLVSGIQDDTSLASERMQSNATDAATYSGEGLDTSARMEALSAQAQANGRHMQATSLRAFAELAKVDHLAYKMDIYQTVSGHTGRTVDSFASHASCRLGKWYYEGEGRRCHSHLPGFRELEAPHEAFHKVGIEALRHAEAGRFDDALAAIARMESLSLDVIGELDRMSDAAEHAVPAVGTA</sequence>
<dbReference type="Pfam" id="PF00015">
    <property type="entry name" value="MCPsignal"/>
    <property type="match status" value="1"/>
</dbReference>
<dbReference type="EMBL" id="AFHG01000048">
    <property type="protein sequence ID" value="EGK71775.1"/>
    <property type="molecule type" value="Genomic_DNA"/>
</dbReference>
<dbReference type="Proteomes" id="UP000005019">
    <property type="component" value="Unassembled WGS sequence"/>
</dbReference>
<evidence type="ECO:0000313" key="5">
    <source>
        <dbReference type="EMBL" id="EGK71775.1"/>
    </source>
</evidence>
<comment type="caution">
    <text evidence="5">The sequence shown here is derived from an EMBL/GenBank/DDBJ whole genome shotgun (WGS) entry which is preliminary data.</text>
</comment>
<protein>
    <submittedName>
        <fullName evidence="5">Methyl-accepting chemotaxis sensory transducer</fullName>
    </submittedName>
</protein>
<keyword evidence="3" id="KW-0175">Coiled coil</keyword>
<dbReference type="InterPro" id="IPR004089">
    <property type="entry name" value="MCPsignal_dom"/>
</dbReference>